<keyword evidence="2" id="KW-0472">Membrane</keyword>
<sequence>MFSYNIAPDFIFTSFVYGQMKFFTAVLALLPVLIVSTGAEPIPLVPAESATAATGTLKPFVSASDINEGGPLDVDAVAVDPPIAATTGAPDVEPVVETPKKTKKGKKKSKKAKTKVKKVTTAKEETAPLTAAASVPTVFEARVVRVGSQTAVAVDIVGYDKLPLSTRIVQFDYEKGPQRRMKLFTNISFLVFAVLISTVMAAPDSEKAGKAETDEDFWSYIWPAATYGGAPSRATAA</sequence>
<feature type="compositionally biased region" description="Basic residues" evidence="1">
    <location>
        <begin position="101"/>
        <end position="114"/>
    </location>
</feature>
<comment type="caution">
    <text evidence="3">The sequence shown here is derived from an EMBL/GenBank/DDBJ whole genome shotgun (WGS) entry which is preliminary data.</text>
</comment>
<keyword evidence="4" id="KW-1185">Reference proteome</keyword>
<accession>A0A409XZS6</accession>
<feature type="transmembrane region" description="Helical" evidence="2">
    <location>
        <begin position="20"/>
        <end position="39"/>
    </location>
</feature>
<evidence type="ECO:0000256" key="1">
    <source>
        <dbReference type="SAM" id="MobiDB-lite"/>
    </source>
</evidence>
<dbReference type="EMBL" id="NHYE01001387">
    <property type="protein sequence ID" value="PPQ96225.1"/>
    <property type="molecule type" value="Genomic_DNA"/>
</dbReference>
<dbReference type="InParanoid" id="A0A409XZS6"/>
<organism evidence="3 4">
    <name type="scientific">Gymnopilus dilepis</name>
    <dbReference type="NCBI Taxonomy" id="231916"/>
    <lineage>
        <taxon>Eukaryota</taxon>
        <taxon>Fungi</taxon>
        <taxon>Dikarya</taxon>
        <taxon>Basidiomycota</taxon>
        <taxon>Agaricomycotina</taxon>
        <taxon>Agaricomycetes</taxon>
        <taxon>Agaricomycetidae</taxon>
        <taxon>Agaricales</taxon>
        <taxon>Agaricineae</taxon>
        <taxon>Hymenogastraceae</taxon>
        <taxon>Gymnopilus</taxon>
    </lineage>
</organism>
<dbReference type="Proteomes" id="UP000284706">
    <property type="component" value="Unassembled WGS sequence"/>
</dbReference>
<keyword evidence="2" id="KW-1133">Transmembrane helix</keyword>
<reference evidence="3 4" key="1">
    <citation type="journal article" date="2018" name="Evol. Lett.">
        <title>Horizontal gene cluster transfer increased hallucinogenic mushroom diversity.</title>
        <authorList>
            <person name="Reynolds H.T."/>
            <person name="Vijayakumar V."/>
            <person name="Gluck-Thaler E."/>
            <person name="Korotkin H.B."/>
            <person name="Matheny P.B."/>
            <person name="Slot J.C."/>
        </authorList>
    </citation>
    <scope>NUCLEOTIDE SEQUENCE [LARGE SCALE GENOMIC DNA]</scope>
    <source>
        <strain evidence="3 4">SRW20</strain>
    </source>
</reference>
<evidence type="ECO:0000313" key="4">
    <source>
        <dbReference type="Proteomes" id="UP000284706"/>
    </source>
</evidence>
<feature type="transmembrane region" description="Helical" evidence="2">
    <location>
        <begin position="183"/>
        <end position="202"/>
    </location>
</feature>
<keyword evidence="2" id="KW-0812">Transmembrane</keyword>
<evidence type="ECO:0000256" key="2">
    <source>
        <dbReference type="SAM" id="Phobius"/>
    </source>
</evidence>
<feature type="region of interest" description="Disordered" evidence="1">
    <location>
        <begin position="95"/>
        <end position="114"/>
    </location>
</feature>
<dbReference type="AlphaFoldDB" id="A0A409XZS6"/>
<protein>
    <submittedName>
        <fullName evidence="3">Uncharacterized protein</fullName>
    </submittedName>
</protein>
<evidence type="ECO:0000313" key="3">
    <source>
        <dbReference type="EMBL" id="PPQ96225.1"/>
    </source>
</evidence>
<name>A0A409XZS6_9AGAR</name>
<gene>
    <name evidence="3" type="ORF">CVT26_005597</name>
</gene>
<proteinExistence type="predicted"/>